<organism evidence="1 2">
    <name type="scientific">Xylanibacter rodentium</name>
    <dbReference type="NCBI Taxonomy" id="2736289"/>
    <lineage>
        <taxon>Bacteria</taxon>
        <taxon>Pseudomonadati</taxon>
        <taxon>Bacteroidota</taxon>
        <taxon>Bacteroidia</taxon>
        <taxon>Bacteroidales</taxon>
        <taxon>Prevotellaceae</taxon>
        <taxon>Xylanibacter</taxon>
    </lineage>
</organism>
<keyword evidence="2" id="KW-1185">Reference proteome</keyword>
<proteinExistence type="predicted"/>
<dbReference type="GeneID" id="82156347"/>
<dbReference type="RefSeq" id="WP_172173752.1">
    <property type="nucleotide sequence ID" value="NZ_CASGIA010000003.1"/>
</dbReference>
<gene>
    <name evidence="1" type="ORF">HPS55_01065</name>
</gene>
<evidence type="ECO:0000313" key="2">
    <source>
        <dbReference type="Proteomes" id="UP001193734"/>
    </source>
</evidence>
<dbReference type="Proteomes" id="UP001193734">
    <property type="component" value="Unassembled WGS sequence"/>
</dbReference>
<dbReference type="EMBL" id="JABKKE010000001">
    <property type="protein sequence ID" value="NPE12934.1"/>
    <property type="molecule type" value="Genomic_DNA"/>
</dbReference>
<evidence type="ECO:0000313" key="1">
    <source>
        <dbReference type="EMBL" id="NPE12934.1"/>
    </source>
</evidence>
<accession>A0ABX2AR68</accession>
<reference evidence="1 2" key="1">
    <citation type="submission" date="2020-05" db="EMBL/GenBank/DDBJ databases">
        <title>Distinct polysaccharide utilization as determinants for interspecies competition between intestinal Prevotella spp.</title>
        <authorList>
            <person name="Galvez E.J.C."/>
            <person name="Iljazovic A."/>
            <person name="Strowig T."/>
        </authorList>
    </citation>
    <scope>NUCLEOTIDE SEQUENCE [LARGE SCALE GENOMIC DNA]</scope>
    <source>
        <strain evidence="1 2">PROD</strain>
    </source>
</reference>
<comment type="caution">
    <text evidence="1">The sequence shown here is derived from an EMBL/GenBank/DDBJ whole genome shotgun (WGS) entry which is preliminary data.</text>
</comment>
<sequence length="59" mass="6467">MKKYIKPRIEIITFEPDSTLLAASGVGVKTDSDLGNEYFEGVESLSIQNGGSSIWDDDE</sequence>
<name>A0ABX2AR68_9BACT</name>
<protein>
    <recommendedName>
        <fullName evidence="3">Lasso peptide</fullName>
    </recommendedName>
</protein>
<evidence type="ECO:0008006" key="3">
    <source>
        <dbReference type="Google" id="ProtNLM"/>
    </source>
</evidence>